<name>A0A445C294_ARAHY</name>
<dbReference type="Proteomes" id="UP000289738">
    <property type="component" value="Chromosome A08"/>
</dbReference>
<protein>
    <recommendedName>
        <fullName evidence="3">Remorin C-terminal domain-containing protein</fullName>
    </recommendedName>
</protein>
<dbReference type="PANTHER" id="PTHR31471">
    <property type="entry name" value="OS02G0116800 PROTEIN"/>
    <property type="match status" value="1"/>
</dbReference>
<dbReference type="Pfam" id="PF03763">
    <property type="entry name" value="Remorin_C"/>
    <property type="match status" value="1"/>
</dbReference>
<dbReference type="SMR" id="A0A445C294"/>
<sequence>MFRRGNLKGKFGNDDKHVTAVAAAAFSIHSIEQAAAANMISRPQSMRRKNHSTLSERPTYGGDTSVKRSSFGEDGRRKQGSAPVRGSSDDISSKRTVPQTQGHQKQIGIPIQHNNKANAEAWEKAKLKKIQKRYEKIKSQILSWEREKKIHAKMHMEMKKNELEKRRIVTTQHYNNKIASIDKVAQGALTQLEDKRRKELSRATEKANKIRKTGKVPPAINCFCFSHL</sequence>
<dbReference type="EMBL" id="SDMP01000008">
    <property type="protein sequence ID" value="RYR45037.1"/>
    <property type="molecule type" value="Genomic_DNA"/>
</dbReference>
<evidence type="ECO:0000256" key="2">
    <source>
        <dbReference type="SAM" id="MobiDB-lite"/>
    </source>
</evidence>
<dbReference type="AlphaFoldDB" id="A0A445C294"/>
<feature type="domain" description="Remorin C-terminal" evidence="3">
    <location>
        <begin position="115"/>
        <end position="217"/>
    </location>
</feature>
<comment type="similarity">
    <text evidence="1">Belongs to the remorin family.</text>
</comment>
<comment type="caution">
    <text evidence="4">The sequence shown here is derived from an EMBL/GenBank/DDBJ whole genome shotgun (WGS) entry which is preliminary data.</text>
</comment>
<gene>
    <name evidence="4" type="ORF">Ahy_A08g041286</name>
</gene>
<dbReference type="InterPro" id="IPR005516">
    <property type="entry name" value="Remorin_C"/>
</dbReference>
<evidence type="ECO:0000313" key="5">
    <source>
        <dbReference type="Proteomes" id="UP000289738"/>
    </source>
</evidence>
<feature type="compositionally biased region" description="Polar residues" evidence="2">
    <location>
        <begin position="94"/>
        <end position="104"/>
    </location>
</feature>
<evidence type="ECO:0000256" key="1">
    <source>
        <dbReference type="ARBA" id="ARBA00005711"/>
    </source>
</evidence>
<evidence type="ECO:0000313" key="4">
    <source>
        <dbReference type="EMBL" id="RYR45037.1"/>
    </source>
</evidence>
<dbReference type="STRING" id="3818.A0A445C294"/>
<reference evidence="4 5" key="1">
    <citation type="submission" date="2019-01" db="EMBL/GenBank/DDBJ databases">
        <title>Sequencing of cultivated peanut Arachis hypogaea provides insights into genome evolution and oil improvement.</title>
        <authorList>
            <person name="Chen X."/>
        </authorList>
    </citation>
    <scope>NUCLEOTIDE SEQUENCE [LARGE SCALE GENOMIC DNA]</scope>
    <source>
        <strain evidence="5">cv. Fuhuasheng</strain>
        <tissue evidence="4">Leaves</tissue>
    </source>
</reference>
<dbReference type="PANTHER" id="PTHR31471:SF5">
    <property type="entry name" value="GB|AAD39278.1"/>
    <property type="match status" value="1"/>
</dbReference>
<evidence type="ECO:0000259" key="3">
    <source>
        <dbReference type="Pfam" id="PF03763"/>
    </source>
</evidence>
<keyword evidence="5" id="KW-1185">Reference proteome</keyword>
<organism evidence="4 5">
    <name type="scientific">Arachis hypogaea</name>
    <name type="common">Peanut</name>
    <dbReference type="NCBI Taxonomy" id="3818"/>
    <lineage>
        <taxon>Eukaryota</taxon>
        <taxon>Viridiplantae</taxon>
        <taxon>Streptophyta</taxon>
        <taxon>Embryophyta</taxon>
        <taxon>Tracheophyta</taxon>
        <taxon>Spermatophyta</taxon>
        <taxon>Magnoliopsida</taxon>
        <taxon>eudicotyledons</taxon>
        <taxon>Gunneridae</taxon>
        <taxon>Pentapetalae</taxon>
        <taxon>rosids</taxon>
        <taxon>fabids</taxon>
        <taxon>Fabales</taxon>
        <taxon>Fabaceae</taxon>
        <taxon>Papilionoideae</taxon>
        <taxon>50 kb inversion clade</taxon>
        <taxon>dalbergioids sensu lato</taxon>
        <taxon>Dalbergieae</taxon>
        <taxon>Pterocarpus clade</taxon>
        <taxon>Arachis</taxon>
    </lineage>
</organism>
<feature type="region of interest" description="Disordered" evidence="2">
    <location>
        <begin position="39"/>
        <end position="114"/>
    </location>
</feature>
<proteinExistence type="inferred from homology"/>
<accession>A0A445C294</accession>